<gene>
    <name evidence="1" type="ORF">E2C01_061648</name>
</gene>
<reference evidence="1 2" key="1">
    <citation type="submission" date="2019-05" db="EMBL/GenBank/DDBJ databases">
        <title>Another draft genome of Portunus trituberculatus and its Hox gene families provides insights of decapod evolution.</title>
        <authorList>
            <person name="Jeong J.-H."/>
            <person name="Song I."/>
            <person name="Kim S."/>
            <person name="Choi T."/>
            <person name="Kim D."/>
            <person name="Ryu S."/>
            <person name="Kim W."/>
        </authorList>
    </citation>
    <scope>NUCLEOTIDE SEQUENCE [LARGE SCALE GENOMIC DNA]</scope>
    <source>
        <tissue evidence="1">Muscle</tissue>
    </source>
</reference>
<dbReference type="AlphaFoldDB" id="A0A5B7H4F2"/>
<comment type="caution">
    <text evidence="1">The sequence shown here is derived from an EMBL/GenBank/DDBJ whole genome shotgun (WGS) entry which is preliminary data.</text>
</comment>
<name>A0A5B7H4F2_PORTR</name>
<evidence type="ECO:0000313" key="1">
    <source>
        <dbReference type="EMBL" id="MPC67471.1"/>
    </source>
</evidence>
<keyword evidence="2" id="KW-1185">Reference proteome</keyword>
<protein>
    <submittedName>
        <fullName evidence="1">Uncharacterized protein</fullName>
    </submittedName>
</protein>
<accession>A0A5B7H4F2</accession>
<dbReference type="OrthoDB" id="8825892at2759"/>
<evidence type="ECO:0000313" key="2">
    <source>
        <dbReference type="Proteomes" id="UP000324222"/>
    </source>
</evidence>
<organism evidence="1 2">
    <name type="scientific">Portunus trituberculatus</name>
    <name type="common">Swimming crab</name>
    <name type="synonym">Neptunus trituberculatus</name>
    <dbReference type="NCBI Taxonomy" id="210409"/>
    <lineage>
        <taxon>Eukaryota</taxon>
        <taxon>Metazoa</taxon>
        <taxon>Ecdysozoa</taxon>
        <taxon>Arthropoda</taxon>
        <taxon>Crustacea</taxon>
        <taxon>Multicrustacea</taxon>
        <taxon>Malacostraca</taxon>
        <taxon>Eumalacostraca</taxon>
        <taxon>Eucarida</taxon>
        <taxon>Decapoda</taxon>
        <taxon>Pleocyemata</taxon>
        <taxon>Brachyura</taxon>
        <taxon>Eubrachyura</taxon>
        <taxon>Portunoidea</taxon>
        <taxon>Portunidae</taxon>
        <taxon>Portuninae</taxon>
        <taxon>Portunus</taxon>
    </lineage>
</organism>
<sequence length="83" mass="8968">MEPHLLRCESSDVSIGNPVAYSRAPDGQGTDSLFPCLVGPLTEVRSLEGQRVMLPCEVAPPIPGDDIILVLFYRGALGTPIYR</sequence>
<dbReference type="EMBL" id="VSRR010026293">
    <property type="protein sequence ID" value="MPC67471.1"/>
    <property type="molecule type" value="Genomic_DNA"/>
</dbReference>
<proteinExistence type="predicted"/>
<dbReference type="Proteomes" id="UP000324222">
    <property type="component" value="Unassembled WGS sequence"/>
</dbReference>